<keyword evidence="3" id="KW-1185">Reference proteome</keyword>
<evidence type="ECO:0000313" key="3">
    <source>
        <dbReference type="Proteomes" id="UP001216150"/>
    </source>
</evidence>
<dbReference type="AlphaFoldDB" id="A0AAD6DE96"/>
<proteinExistence type="predicted"/>
<evidence type="ECO:0000313" key="2">
    <source>
        <dbReference type="EMBL" id="KAJ5574809.1"/>
    </source>
</evidence>
<keyword evidence="1" id="KW-0472">Membrane</keyword>
<gene>
    <name evidence="2" type="ORF">N7450_008708</name>
</gene>
<name>A0AAD6DE96_9EURO</name>
<sequence>MGKRRSRPVFLKGKAGDPVFTPAAVFNSTVISILGILNFGISGLLLDLPLNMASPRGHDHEN</sequence>
<reference evidence="2 3" key="1">
    <citation type="journal article" date="2023" name="IMA Fungus">
        <title>Comparative genomic study of the Penicillium genus elucidates a diverse pangenome and 15 lateral gene transfer events.</title>
        <authorList>
            <person name="Petersen C."/>
            <person name="Sorensen T."/>
            <person name="Nielsen M.R."/>
            <person name="Sondergaard T.E."/>
            <person name="Sorensen J.L."/>
            <person name="Fitzpatrick D.A."/>
            <person name="Frisvad J.C."/>
            <person name="Nielsen K.L."/>
        </authorList>
    </citation>
    <scope>NUCLEOTIDE SEQUENCE [LARGE SCALE GENOMIC DNA]</scope>
    <source>
        <strain evidence="2 3">IBT 29057</strain>
    </source>
</reference>
<comment type="caution">
    <text evidence="2">The sequence shown here is derived from an EMBL/GenBank/DDBJ whole genome shotgun (WGS) entry which is preliminary data.</text>
</comment>
<organism evidence="2 3">
    <name type="scientific">Penicillium hetheringtonii</name>
    <dbReference type="NCBI Taxonomy" id="911720"/>
    <lineage>
        <taxon>Eukaryota</taxon>
        <taxon>Fungi</taxon>
        <taxon>Dikarya</taxon>
        <taxon>Ascomycota</taxon>
        <taxon>Pezizomycotina</taxon>
        <taxon>Eurotiomycetes</taxon>
        <taxon>Eurotiomycetidae</taxon>
        <taxon>Eurotiales</taxon>
        <taxon>Aspergillaceae</taxon>
        <taxon>Penicillium</taxon>
    </lineage>
</organism>
<feature type="transmembrane region" description="Helical" evidence="1">
    <location>
        <begin position="20"/>
        <end position="46"/>
    </location>
</feature>
<dbReference type="Proteomes" id="UP001216150">
    <property type="component" value="Unassembled WGS sequence"/>
</dbReference>
<accession>A0AAD6DE96</accession>
<keyword evidence="1" id="KW-1133">Transmembrane helix</keyword>
<evidence type="ECO:0000256" key="1">
    <source>
        <dbReference type="SAM" id="Phobius"/>
    </source>
</evidence>
<keyword evidence="1" id="KW-0812">Transmembrane</keyword>
<dbReference type="EMBL" id="JAQJAC010000008">
    <property type="protein sequence ID" value="KAJ5574809.1"/>
    <property type="molecule type" value="Genomic_DNA"/>
</dbReference>
<protein>
    <submittedName>
        <fullName evidence="2">Uncharacterized protein</fullName>
    </submittedName>
</protein>